<reference evidence="1" key="1">
    <citation type="submission" date="2023-04" db="EMBL/GenBank/DDBJ databases">
        <title>A chromosome-level genome assembly of the parasitoid wasp Eretmocerus hayati.</title>
        <authorList>
            <person name="Zhong Y."/>
            <person name="Liu S."/>
            <person name="Liu Y."/>
        </authorList>
    </citation>
    <scope>NUCLEOTIDE SEQUENCE</scope>
    <source>
        <strain evidence="1">ZJU_SS_LIU_2023</strain>
    </source>
</reference>
<comment type="caution">
    <text evidence="1">The sequence shown here is derived from an EMBL/GenBank/DDBJ whole genome shotgun (WGS) entry which is preliminary data.</text>
</comment>
<sequence length="411" mass="46983">MHFLQCVAVIITAAHCVKGDGSTNNIQTFFKHSEINSMTEELMGFDSHEMSLAYLLWHTSSTNDHMDVTVVMETNNMKNETNMKKCKLALEIPPGIKNFKYQIGIKALKNSGVVLQWLERPENPSEFDKHNLLLRYLALQWFECKTVRGEIVVDSDELFSSAVRNSTNILLDDLYGFEILFPRHSLCDLRWCAAGFLGTGLYAPKPLALAYEPKRILLRSNARGHGFWISAGEEAKELWTLNGTKGNILNDTGVGRKEEHITYGVGYSWAAWCLHDSRNPGVSKCSEYYRNGTSETSNFNLDHGEDIEWVMPYRTLLYKRLYLVSLRRLKQESGICEIIAMKQNDFNGQSFKPLVVYSNVDCYYLKDYEVARNRLHAFYESNEGSECISLARLERGVNFEVKCFTDAAFSK</sequence>
<accession>A0ACC2PEZ5</accession>
<evidence type="ECO:0000313" key="2">
    <source>
        <dbReference type="Proteomes" id="UP001239111"/>
    </source>
</evidence>
<organism evidence="1 2">
    <name type="scientific">Eretmocerus hayati</name>
    <dbReference type="NCBI Taxonomy" id="131215"/>
    <lineage>
        <taxon>Eukaryota</taxon>
        <taxon>Metazoa</taxon>
        <taxon>Ecdysozoa</taxon>
        <taxon>Arthropoda</taxon>
        <taxon>Hexapoda</taxon>
        <taxon>Insecta</taxon>
        <taxon>Pterygota</taxon>
        <taxon>Neoptera</taxon>
        <taxon>Endopterygota</taxon>
        <taxon>Hymenoptera</taxon>
        <taxon>Apocrita</taxon>
        <taxon>Proctotrupomorpha</taxon>
        <taxon>Chalcidoidea</taxon>
        <taxon>Aphelinidae</taxon>
        <taxon>Aphelininae</taxon>
        <taxon>Eretmocerus</taxon>
    </lineage>
</organism>
<keyword evidence="2" id="KW-1185">Reference proteome</keyword>
<name>A0ACC2PEZ5_9HYME</name>
<evidence type="ECO:0000313" key="1">
    <source>
        <dbReference type="EMBL" id="KAJ8682134.1"/>
    </source>
</evidence>
<gene>
    <name evidence="1" type="ORF">QAD02_017926</name>
</gene>
<protein>
    <submittedName>
        <fullName evidence="1">Uncharacterized protein</fullName>
    </submittedName>
</protein>
<dbReference type="EMBL" id="CM056741">
    <property type="protein sequence ID" value="KAJ8682134.1"/>
    <property type="molecule type" value="Genomic_DNA"/>
</dbReference>
<dbReference type="Proteomes" id="UP001239111">
    <property type="component" value="Chromosome 1"/>
</dbReference>
<proteinExistence type="predicted"/>